<keyword evidence="7" id="KW-0812">Transmembrane</keyword>
<feature type="region of interest" description="Disordered" evidence="8">
    <location>
        <begin position="1"/>
        <end position="20"/>
    </location>
</feature>
<evidence type="ECO:0000256" key="4">
    <source>
        <dbReference type="ARBA" id="ARBA00019232"/>
    </source>
</evidence>
<proteinExistence type="inferred from homology"/>
<dbReference type="PROSITE" id="PS00760">
    <property type="entry name" value="SPASE_I_2"/>
    <property type="match status" value="1"/>
</dbReference>
<comment type="catalytic activity">
    <reaction evidence="1 7">
        <text>Cleavage of hydrophobic, N-terminal signal or leader sequences from secreted and periplasmic proteins.</text>
        <dbReference type="EC" id="3.4.21.89"/>
    </reaction>
</comment>
<dbReference type="PANTHER" id="PTHR43390">
    <property type="entry name" value="SIGNAL PEPTIDASE I"/>
    <property type="match status" value="1"/>
</dbReference>
<keyword evidence="7" id="KW-1133">Transmembrane helix</keyword>
<dbReference type="GO" id="GO:0016020">
    <property type="term" value="C:membrane"/>
    <property type="evidence" value="ECO:0007669"/>
    <property type="project" value="UniProtKB-SubCell"/>
</dbReference>
<evidence type="ECO:0000259" key="9">
    <source>
        <dbReference type="Pfam" id="PF10502"/>
    </source>
</evidence>
<evidence type="ECO:0000256" key="7">
    <source>
        <dbReference type="RuleBase" id="RU362042"/>
    </source>
</evidence>
<evidence type="ECO:0000313" key="11">
    <source>
        <dbReference type="Proteomes" id="UP000002572"/>
    </source>
</evidence>
<dbReference type="Gene3D" id="2.10.109.10">
    <property type="entry name" value="Umud Fragment, subunit A"/>
    <property type="match status" value="1"/>
</dbReference>
<comment type="similarity">
    <text evidence="2 7">Belongs to the peptidase S26 family.</text>
</comment>
<dbReference type="GO" id="GO:0004252">
    <property type="term" value="F:serine-type endopeptidase activity"/>
    <property type="evidence" value="ECO:0007669"/>
    <property type="project" value="InterPro"/>
</dbReference>
<dbReference type="InterPro" id="IPR036286">
    <property type="entry name" value="LexA/Signal_pep-like_sf"/>
</dbReference>
<dbReference type="FunCoup" id="E6W3R5">
    <property type="interactions" value="314"/>
</dbReference>
<feature type="transmembrane region" description="Helical" evidence="7">
    <location>
        <begin position="30"/>
        <end position="47"/>
    </location>
</feature>
<keyword evidence="11" id="KW-1185">Reference proteome</keyword>
<dbReference type="GO" id="GO:0006465">
    <property type="term" value="P:signal peptide processing"/>
    <property type="evidence" value="ECO:0007669"/>
    <property type="project" value="InterPro"/>
</dbReference>
<dbReference type="STRING" id="653733.Selin_2226"/>
<feature type="active site" evidence="6">
    <location>
        <position position="123"/>
    </location>
</feature>
<dbReference type="CDD" id="cd06530">
    <property type="entry name" value="S26_SPase_I"/>
    <property type="match status" value="1"/>
</dbReference>
<dbReference type="InParanoid" id="E6W3R5"/>
<sequence>MVNETHTDKEGTPVSREGNPRGMRHLLERHLDLIIAVFYTLCLIFWADQLPLKMGTATVSLPMVVILTALIAHHAFYYVVRLLKTTIEKGRFQRFVDEISQVLAMALVIIIFIVQAFKIPSGSMLETLQIGDHLLVNKFIYTFVEVERGDVVVFKFPPEPHIDYIKRVVGLPGDRIRIEAKRVYVNDEPFVTGFEQFKDSQLQTGSPRDNMKEFQVPQGNYFMLGDNRDNSFDSRFWGFVPEENIVGKAFILYFSWDSENSAVRFNRIGRLIR</sequence>
<dbReference type="EC" id="3.4.21.89" evidence="3 7"/>
<organism evidence="10 11">
    <name type="scientific">Desulfurispirillum indicum (strain ATCC BAA-1389 / DSM 22839 / S5)</name>
    <dbReference type="NCBI Taxonomy" id="653733"/>
    <lineage>
        <taxon>Bacteria</taxon>
        <taxon>Pseudomonadati</taxon>
        <taxon>Chrysiogenota</taxon>
        <taxon>Chrysiogenia</taxon>
        <taxon>Chrysiogenales</taxon>
        <taxon>Chrysiogenaceae</taxon>
        <taxon>Desulfurispirillum</taxon>
    </lineage>
</organism>
<dbReference type="InterPro" id="IPR019757">
    <property type="entry name" value="Pept_S26A_signal_pept_1_Lys-AS"/>
</dbReference>
<evidence type="ECO:0000256" key="5">
    <source>
        <dbReference type="ARBA" id="ARBA00022801"/>
    </source>
</evidence>
<dbReference type="Pfam" id="PF10502">
    <property type="entry name" value="Peptidase_S26"/>
    <property type="match status" value="1"/>
</dbReference>
<dbReference type="Proteomes" id="UP000002572">
    <property type="component" value="Chromosome"/>
</dbReference>
<dbReference type="InterPro" id="IPR000223">
    <property type="entry name" value="Pept_S26A_signal_pept_1"/>
</dbReference>
<dbReference type="InterPro" id="IPR019758">
    <property type="entry name" value="Pept_S26A_signal_pept_1_CS"/>
</dbReference>
<feature type="transmembrane region" description="Helical" evidence="7">
    <location>
        <begin position="59"/>
        <end position="79"/>
    </location>
</feature>
<gene>
    <name evidence="10" type="ordered locus">Selin_2226</name>
</gene>
<protein>
    <recommendedName>
        <fullName evidence="4 7">Signal peptidase I</fullName>
        <ecNumber evidence="3 7">3.4.21.89</ecNumber>
    </recommendedName>
</protein>
<dbReference type="GO" id="GO:0009003">
    <property type="term" value="F:signal peptidase activity"/>
    <property type="evidence" value="ECO:0007669"/>
    <property type="project" value="UniProtKB-EC"/>
</dbReference>
<evidence type="ECO:0000256" key="3">
    <source>
        <dbReference type="ARBA" id="ARBA00013208"/>
    </source>
</evidence>
<dbReference type="MEROPS" id="S26.025"/>
<evidence type="ECO:0000256" key="8">
    <source>
        <dbReference type="SAM" id="MobiDB-lite"/>
    </source>
</evidence>
<comment type="subcellular location">
    <subcellularLocation>
        <location evidence="7">Membrane</location>
        <topology evidence="7">Single-pass type II membrane protein</topology>
    </subcellularLocation>
</comment>
<keyword evidence="7" id="KW-0472">Membrane</keyword>
<dbReference type="SUPFAM" id="SSF51306">
    <property type="entry name" value="LexA/Signal peptidase"/>
    <property type="match status" value="1"/>
</dbReference>
<evidence type="ECO:0000256" key="2">
    <source>
        <dbReference type="ARBA" id="ARBA00009370"/>
    </source>
</evidence>
<reference evidence="10 11" key="1">
    <citation type="submission" date="2010-12" db="EMBL/GenBank/DDBJ databases">
        <title>Complete sequence of Desulfurispirillum indicum S5.</title>
        <authorList>
            <consortium name="US DOE Joint Genome Institute"/>
            <person name="Lucas S."/>
            <person name="Copeland A."/>
            <person name="Lapidus A."/>
            <person name="Cheng J.-F."/>
            <person name="Goodwin L."/>
            <person name="Pitluck S."/>
            <person name="Chertkov O."/>
            <person name="Held B."/>
            <person name="Detter J.C."/>
            <person name="Han C."/>
            <person name="Tapia R."/>
            <person name="Land M."/>
            <person name="Hauser L."/>
            <person name="Kyrpides N."/>
            <person name="Ivanova N."/>
            <person name="Mikhailova N."/>
            <person name="Haggblom M."/>
            <person name="Rauschenbach I."/>
            <person name="Bini E."/>
            <person name="Woyke T."/>
        </authorList>
    </citation>
    <scope>NUCLEOTIDE SEQUENCE [LARGE SCALE GENOMIC DNA]</scope>
    <source>
        <strain evidence="11">ATCC BAA-1389 / DSM 22839 / S5</strain>
    </source>
</reference>
<keyword evidence="7" id="KW-0645">Protease</keyword>
<name>E6W3R5_DESIS</name>
<accession>E6W3R5</accession>
<dbReference type="PROSITE" id="PS00761">
    <property type="entry name" value="SPASE_I_3"/>
    <property type="match status" value="1"/>
</dbReference>
<dbReference type="PANTHER" id="PTHR43390:SF1">
    <property type="entry name" value="CHLOROPLAST PROCESSING PEPTIDASE"/>
    <property type="match status" value="1"/>
</dbReference>
<dbReference type="NCBIfam" id="TIGR02227">
    <property type="entry name" value="sigpep_I_bact"/>
    <property type="match status" value="1"/>
</dbReference>
<keyword evidence="5 7" id="KW-0378">Hydrolase</keyword>
<dbReference type="InterPro" id="IPR019533">
    <property type="entry name" value="Peptidase_S26"/>
</dbReference>
<evidence type="ECO:0000313" key="10">
    <source>
        <dbReference type="EMBL" id="ADU66946.1"/>
    </source>
</evidence>
<feature type="compositionally biased region" description="Basic and acidic residues" evidence="8">
    <location>
        <begin position="1"/>
        <end position="11"/>
    </location>
</feature>
<evidence type="ECO:0000256" key="1">
    <source>
        <dbReference type="ARBA" id="ARBA00000677"/>
    </source>
</evidence>
<dbReference type="eggNOG" id="COG0681">
    <property type="taxonomic scope" value="Bacteria"/>
</dbReference>
<dbReference type="EMBL" id="CP002432">
    <property type="protein sequence ID" value="ADU66946.1"/>
    <property type="molecule type" value="Genomic_DNA"/>
</dbReference>
<dbReference type="PRINTS" id="PR00727">
    <property type="entry name" value="LEADERPTASE"/>
</dbReference>
<comment type="caution">
    <text evidence="7">Lacks conserved residue(s) required for the propagation of feature annotation.</text>
</comment>
<dbReference type="HOGENOM" id="CLU_028723_1_3_0"/>
<evidence type="ECO:0000256" key="6">
    <source>
        <dbReference type="PIRSR" id="PIRSR600223-1"/>
    </source>
</evidence>
<dbReference type="AlphaFoldDB" id="E6W3R5"/>
<feature type="active site" evidence="6">
    <location>
        <position position="166"/>
    </location>
</feature>
<dbReference type="KEGG" id="din:Selin_2226"/>
<feature type="domain" description="Peptidase S26" evidence="9">
    <location>
        <begin position="94"/>
        <end position="253"/>
    </location>
</feature>
<feature type="transmembrane region" description="Helical" evidence="7">
    <location>
        <begin position="99"/>
        <end position="117"/>
    </location>
</feature>